<evidence type="ECO:0000256" key="1">
    <source>
        <dbReference type="SAM" id="SignalP"/>
    </source>
</evidence>
<reference evidence="2" key="1">
    <citation type="journal article" date="2023" name="Mol. Phylogenet. Evol.">
        <title>Genome-scale phylogeny and comparative genomics of the fungal order Sordariales.</title>
        <authorList>
            <person name="Hensen N."/>
            <person name="Bonometti L."/>
            <person name="Westerberg I."/>
            <person name="Brannstrom I.O."/>
            <person name="Guillou S."/>
            <person name="Cros-Aarteil S."/>
            <person name="Calhoun S."/>
            <person name="Haridas S."/>
            <person name="Kuo A."/>
            <person name="Mondo S."/>
            <person name="Pangilinan J."/>
            <person name="Riley R."/>
            <person name="LaButti K."/>
            <person name="Andreopoulos B."/>
            <person name="Lipzen A."/>
            <person name="Chen C."/>
            <person name="Yan M."/>
            <person name="Daum C."/>
            <person name="Ng V."/>
            <person name="Clum A."/>
            <person name="Steindorff A."/>
            <person name="Ohm R.A."/>
            <person name="Martin F."/>
            <person name="Silar P."/>
            <person name="Natvig D.O."/>
            <person name="Lalanne C."/>
            <person name="Gautier V."/>
            <person name="Ament-Velasquez S.L."/>
            <person name="Kruys A."/>
            <person name="Hutchinson M.I."/>
            <person name="Powell A.J."/>
            <person name="Barry K."/>
            <person name="Miller A.N."/>
            <person name="Grigoriev I.V."/>
            <person name="Debuchy R."/>
            <person name="Gladieux P."/>
            <person name="Hiltunen Thoren M."/>
            <person name="Johannesson H."/>
        </authorList>
    </citation>
    <scope>NUCLEOTIDE SEQUENCE</scope>
    <source>
        <strain evidence="2">PSN293</strain>
    </source>
</reference>
<evidence type="ECO:0000313" key="3">
    <source>
        <dbReference type="Proteomes" id="UP001301769"/>
    </source>
</evidence>
<sequence length="523" mass="59353">MLDFPAPFLFFALVCLVHLPSQPRPEITNPKDRHPRLPNHPFSYHHEAQMGQDLQASSEAMQNSLLRFPNEILYTICESMLQSADGNPDRKSLGCLSRTCSLLRKIAAPALFRRLEVEHPLSLFSSLRSIIEHSQTDLIRSANLSYDTRNRCGAQDLHSPRCPYTHQPTYGKWKMENTLSRSEVRVPINSGSLCLGEKGQKAILDNLYPIHATMPTHDRAFTRRVGLQEKHFQPLPQLQELDLDFTTDERNQVGRYPGHISWIIQRAPNLVALRLIRNKNLNSTAIPWMCSTVEWLSLIDCCTPPRDISRLVASCPQLRHFKMMRRKPAARSHGPGWECAKGRQIASVLLATLAQPDEDSDAAPSITGFTSLETLSISRQCLFEPHSHKARDHETRDRDVNVLVNLVAGCPTLENLHILQTEDQCLMCTTALYRALKALYDDIDGTQVPGLREIKLWHFDSHSDWTVDKWDSDGPRRHKKEDPCETLVRRAGMSVTDLIPLFESLGIIFKYELPTGKGGHVTM</sequence>
<reference evidence="2" key="2">
    <citation type="submission" date="2023-05" db="EMBL/GenBank/DDBJ databases">
        <authorList>
            <consortium name="Lawrence Berkeley National Laboratory"/>
            <person name="Steindorff A."/>
            <person name="Hensen N."/>
            <person name="Bonometti L."/>
            <person name="Westerberg I."/>
            <person name="Brannstrom I.O."/>
            <person name="Guillou S."/>
            <person name="Cros-Aarteil S."/>
            <person name="Calhoun S."/>
            <person name="Haridas S."/>
            <person name="Kuo A."/>
            <person name="Mondo S."/>
            <person name="Pangilinan J."/>
            <person name="Riley R."/>
            <person name="Labutti K."/>
            <person name="Andreopoulos B."/>
            <person name="Lipzen A."/>
            <person name="Chen C."/>
            <person name="Yanf M."/>
            <person name="Daum C."/>
            <person name="Ng V."/>
            <person name="Clum A."/>
            <person name="Ohm R."/>
            <person name="Martin F."/>
            <person name="Silar P."/>
            <person name="Natvig D."/>
            <person name="Lalanne C."/>
            <person name="Gautier V."/>
            <person name="Ament-Velasquez S.L."/>
            <person name="Kruys A."/>
            <person name="Hutchinson M.I."/>
            <person name="Powell A.J."/>
            <person name="Barry K."/>
            <person name="Miller A.N."/>
            <person name="Grigoriev I.V."/>
            <person name="Debuchy R."/>
            <person name="Gladieux P."/>
            <person name="Thoren M.H."/>
            <person name="Johannesson H."/>
        </authorList>
    </citation>
    <scope>NUCLEOTIDE SEQUENCE</scope>
    <source>
        <strain evidence="2">PSN293</strain>
    </source>
</reference>
<dbReference type="SUPFAM" id="SSF52047">
    <property type="entry name" value="RNI-like"/>
    <property type="match status" value="1"/>
</dbReference>
<feature type="signal peptide" evidence="1">
    <location>
        <begin position="1"/>
        <end position="23"/>
    </location>
</feature>
<dbReference type="Proteomes" id="UP001301769">
    <property type="component" value="Unassembled WGS sequence"/>
</dbReference>
<dbReference type="AlphaFoldDB" id="A0AAN7B3G9"/>
<feature type="chain" id="PRO_5042990928" description="F-box domain-containing protein" evidence="1">
    <location>
        <begin position="24"/>
        <end position="523"/>
    </location>
</feature>
<dbReference type="InterPro" id="IPR032675">
    <property type="entry name" value="LRR_dom_sf"/>
</dbReference>
<proteinExistence type="predicted"/>
<protein>
    <recommendedName>
        <fullName evidence="4">F-box domain-containing protein</fullName>
    </recommendedName>
</protein>
<comment type="caution">
    <text evidence="2">The sequence shown here is derived from an EMBL/GenBank/DDBJ whole genome shotgun (WGS) entry which is preliminary data.</text>
</comment>
<evidence type="ECO:0008006" key="4">
    <source>
        <dbReference type="Google" id="ProtNLM"/>
    </source>
</evidence>
<keyword evidence="3" id="KW-1185">Reference proteome</keyword>
<name>A0AAN7B3G9_9PEZI</name>
<organism evidence="2 3">
    <name type="scientific">Rhypophila decipiens</name>
    <dbReference type="NCBI Taxonomy" id="261697"/>
    <lineage>
        <taxon>Eukaryota</taxon>
        <taxon>Fungi</taxon>
        <taxon>Dikarya</taxon>
        <taxon>Ascomycota</taxon>
        <taxon>Pezizomycotina</taxon>
        <taxon>Sordariomycetes</taxon>
        <taxon>Sordariomycetidae</taxon>
        <taxon>Sordariales</taxon>
        <taxon>Naviculisporaceae</taxon>
        <taxon>Rhypophila</taxon>
    </lineage>
</organism>
<gene>
    <name evidence="2" type="ORF">QBC37DRAFT_406748</name>
</gene>
<dbReference type="Gene3D" id="3.80.10.10">
    <property type="entry name" value="Ribonuclease Inhibitor"/>
    <property type="match status" value="1"/>
</dbReference>
<keyword evidence="1" id="KW-0732">Signal</keyword>
<accession>A0AAN7B3G9</accession>
<dbReference type="EMBL" id="MU858344">
    <property type="protein sequence ID" value="KAK4206860.1"/>
    <property type="molecule type" value="Genomic_DNA"/>
</dbReference>
<evidence type="ECO:0000313" key="2">
    <source>
        <dbReference type="EMBL" id="KAK4206860.1"/>
    </source>
</evidence>